<evidence type="ECO:0000313" key="2">
    <source>
        <dbReference type="Proteomes" id="UP000326837"/>
    </source>
</evidence>
<sequence length="55" mass="5809">MSEVVAAATEQVANALPAELAGERKRLDEFARRVLVANDNSNNRTAAEAGAAGRR</sequence>
<accession>A0A5K7X3X6</accession>
<protein>
    <submittedName>
        <fullName evidence="1">Uncharacterized protein</fullName>
    </submittedName>
</protein>
<gene>
    <name evidence="1" type="ORF">PLANPX_0842</name>
</gene>
<keyword evidence="2" id="KW-1185">Reference proteome</keyword>
<organism evidence="1 2">
    <name type="scientific">Lacipirellula parvula</name>
    <dbReference type="NCBI Taxonomy" id="2650471"/>
    <lineage>
        <taxon>Bacteria</taxon>
        <taxon>Pseudomonadati</taxon>
        <taxon>Planctomycetota</taxon>
        <taxon>Planctomycetia</taxon>
        <taxon>Pirellulales</taxon>
        <taxon>Lacipirellulaceae</taxon>
        <taxon>Lacipirellula</taxon>
    </lineage>
</organism>
<dbReference type="KEGG" id="lpav:PLANPX_0842"/>
<dbReference type="EMBL" id="AP021861">
    <property type="protein sequence ID" value="BBO31230.1"/>
    <property type="molecule type" value="Genomic_DNA"/>
</dbReference>
<reference evidence="2" key="1">
    <citation type="submission" date="2019-10" db="EMBL/GenBank/DDBJ databases">
        <title>Lacipirellula parvula gen. nov., sp. nov., representing a lineage of planctomycetes widespread in freshwater anoxic habitats, and description of the family Lacipirellulaceae.</title>
        <authorList>
            <person name="Dedysh S.N."/>
            <person name="Kulichevskaya I.S."/>
            <person name="Beletsky A.V."/>
            <person name="Rakitin A.L."/>
            <person name="Mardanov A.V."/>
            <person name="Ivanova A.A."/>
            <person name="Saltykova V.X."/>
            <person name="Rijpstra W.I.C."/>
            <person name="Sinninghe Damste J.S."/>
            <person name="Ravin N.V."/>
        </authorList>
    </citation>
    <scope>NUCLEOTIDE SEQUENCE [LARGE SCALE GENOMIC DNA]</scope>
    <source>
        <strain evidence="2">PX69</strain>
    </source>
</reference>
<dbReference type="Proteomes" id="UP000326837">
    <property type="component" value="Chromosome"/>
</dbReference>
<evidence type="ECO:0000313" key="1">
    <source>
        <dbReference type="EMBL" id="BBO31230.1"/>
    </source>
</evidence>
<name>A0A5K7X3X6_9BACT</name>
<proteinExistence type="predicted"/>
<dbReference type="AlphaFoldDB" id="A0A5K7X3X6"/>